<dbReference type="Pfam" id="PF00440">
    <property type="entry name" value="TetR_N"/>
    <property type="match status" value="1"/>
</dbReference>
<feature type="domain" description="HTH tetR-type" evidence="5">
    <location>
        <begin position="10"/>
        <end position="70"/>
    </location>
</feature>
<evidence type="ECO:0000256" key="4">
    <source>
        <dbReference type="PROSITE-ProRule" id="PRU00335"/>
    </source>
</evidence>
<dbReference type="InterPro" id="IPR009057">
    <property type="entry name" value="Homeodomain-like_sf"/>
</dbReference>
<name>A0ABV6G385_9GAMM</name>
<comment type="caution">
    <text evidence="6">The sequence shown here is derived from an EMBL/GenBank/DDBJ whole genome shotgun (WGS) entry which is preliminary data.</text>
</comment>
<dbReference type="InterPro" id="IPR036271">
    <property type="entry name" value="Tet_transcr_reg_TetR-rel_C_sf"/>
</dbReference>
<evidence type="ECO:0000313" key="6">
    <source>
        <dbReference type="EMBL" id="MFC0268118.1"/>
    </source>
</evidence>
<feature type="DNA-binding region" description="H-T-H motif" evidence="4">
    <location>
        <begin position="33"/>
        <end position="52"/>
    </location>
</feature>
<dbReference type="PROSITE" id="PS50977">
    <property type="entry name" value="HTH_TETR_2"/>
    <property type="match status" value="1"/>
</dbReference>
<evidence type="ECO:0000313" key="7">
    <source>
        <dbReference type="Proteomes" id="UP001589814"/>
    </source>
</evidence>
<reference evidence="6 7" key="1">
    <citation type="submission" date="2024-09" db="EMBL/GenBank/DDBJ databases">
        <authorList>
            <person name="Sun Q."/>
            <person name="Mori K."/>
        </authorList>
    </citation>
    <scope>NUCLEOTIDE SEQUENCE [LARGE SCALE GENOMIC DNA]</scope>
    <source>
        <strain evidence="6 7">CCM 7415</strain>
    </source>
</reference>
<evidence type="ECO:0000256" key="2">
    <source>
        <dbReference type="ARBA" id="ARBA00023125"/>
    </source>
</evidence>
<evidence type="ECO:0000256" key="3">
    <source>
        <dbReference type="ARBA" id="ARBA00023163"/>
    </source>
</evidence>
<dbReference type="SUPFAM" id="SSF48498">
    <property type="entry name" value="Tetracyclin repressor-like, C-terminal domain"/>
    <property type="match status" value="1"/>
</dbReference>
<dbReference type="PANTHER" id="PTHR47506">
    <property type="entry name" value="TRANSCRIPTIONAL REGULATORY PROTEIN"/>
    <property type="match status" value="1"/>
</dbReference>
<gene>
    <name evidence="6" type="ORF">ACFFHW_09010</name>
</gene>
<evidence type="ECO:0000259" key="5">
    <source>
        <dbReference type="PROSITE" id="PS50977"/>
    </source>
</evidence>
<keyword evidence="1" id="KW-0805">Transcription regulation</keyword>
<dbReference type="PRINTS" id="PR00455">
    <property type="entry name" value="HTHTETR"/>
</dbReference>
<dbReference type="Gene3D" id="1.10.357.10">
    <property type="entry name" value="Tetracycline Repressor, domain 2"/>
    <property type="match status" value="1"/>
</dbReference>
<dbReference type="PANTHER" id="PTHR47506:SF1">
    <property type="entry name" value="HTH-TYPE TRANSCRIPTIONAL REGULATOR YJDC"/>
    <property type="match status" value="1"/>
</dbReference>
<evidence type="ECO:0000256" key="1">
    <source>
        <dbReference type="ARBA" id="ARBA00023015"/>
    </source>
</evidence>
<dbReference type="Proteomes" id="UP001589814">
    <property type="component" value="Unassembled WGS sequence"/>
</dbReference>
<proteinExistence type="predicted"/>
<keyword evidence="3" id="KW-0804">Transcription</keyword>
<dbReference type="InterPro" id="IPR001647">
    <property type="entry name" value="HTH_TetR"/>
</dbReference>
<keyword evidence="7" id="KW-1185">Reference proteome</keyword>
<dbReference type="SUPFAM" id="SSF46689">
    <property type="entry name" value="Homeodomain-like"/>
    <property type="match status" value="1"/>
</dbReference>
<protein>
    <submittedName>
        <fullName evidence="6">TetR/AcrR family transcriptional regulator</fullName>
    </submittedName>
</protein>
<organism evidence="6 7">
    <name type="scientific">Kushneria aurantia</name>
    <dbReference type="NCBI Taxonomy" id="504092"/>
    <lineage>
        <taxon>Bacteria</taxon>
        <taxon>Pseudomonadati</taxon>
        <taxon>Pseudomonadota</taxon>
        <taxon>Gammaproteobacteria</taxon>
        <taxon>Oceanospirillales</taxon>
        <taxon>Halomonadaceae</taxon>
        <taxon>Kushneria</taxon>
    </lineage>
</organism>
<dbReference type="RefSeq" id="WP_019953148.1">
    <property type="nucleotide sequence ID" value="NZ_JBHLVX010000035.1"/>
</dbReference>
<dbReference type="EMBL" id="JBHLVX010000035">
    <property type="protein sequence ID" value="MFC0268118.1"/>
    <property type="molecule type" value="Genomic_DNA"/>
</dbReference>
<keyword evidence="2 4" id="KW-0238">DNA-binding</keyword>
<accession>A0ABV6G385</accession>
<sequence>MTTSTSQTLRGARQRLLTAAATLFYRDGIAATGIDAIVKHAGVAKMSLYNHFDSKAALVACYLEARHQEWLDLYARRLEQATTPLERILAVFFAYEDHAELAHECGFRGCGLLNAAAELPAGALGRRAVRRHKEQVEALLAEHLAALTPDDLPGVQRRAQRLAFLLEGAVMRAGLEENPHCLVEARRMAPELL</sequence>